<dbReference type="Pfam" id="PF05343">
    <property type="entry name" value="Peptidase_M42"/>
    <property type="match status" value="1"/>
</dbReference>
<accession>A0A0X8F8P1</accession>
<dbReference type="PANTHER" id="PTHR32481">
    <property type="entry name" value="AMINOPEPTIDASE"/>
    <property type="match status" value="1"/>
</dbReference>
<dbReference type="PIRSF" id="PIRSF001123">
    <property type="entry name" value="PepA_GA"/>
    <property type="match status" value="1"/>
</dbReference>
<dbReference type="AlphaFoldDB" id="A0A0X8F8P1"/>
<comment type="cofactor">
    <cofactor evidence="8">
        <name>a divalent metal cation</name>
        <dbReference type="ChEBI" id="CHEBI:60240"/>
    </cofactor>
    <text evidence="8">Binds 2 divalent metal cations per subunit.</text>
</comment>
<keyword evidence="4 8" id="KW-0479">Metal-binding</keyword>
<evidence type="ECO:0000256" key="4">
    <source>
        <dbReference type="ARBA" id="ARBA00022723"/>
    </source>
</evidence>
<gene>
    <name evidence="9" type="ORF">CYJ27_03385</name>
</gene>
<dbReference type="RefSeq" id="WP_060777020.1">
    <property type="nucleotide sequence ID" value="NZ_CP014159.1"/>
</dbReference>
<dbReference type="InterPro" id="IPR023367">
    <property type="entry name" value="Peptidase_M42_dom2"/>
</dbReference>
<feature type="binding site" evidence="8">
    <location>
        <position position="179"/>
    </location>
    <ligand>
        <name>Zn(2+)</name>
        <dbReference type="ChEBI" id="CHEBI:29105"/>
        <label>1</label>
    </ligand>
</feature>
<dbReference type="GO" id="GO:0046872">
    <property type="term" value="F:metal ion binding"/>
    <property type="evidence" value="ECO:0007669"/>
    <property type="project" value="UniProtKB-UniRule"/>
</dbReference>
<evidence type="ECO:0000256" key="6">
    <source>
        <dbReference type="PIRNR" id="PIRNR001123"/>
    </source>
</evidence>
<evidence type="ECO:0000256" key="2">
    <source>
        <dbReference type="ARBA" id="ARBA00022438"/>
    </source>
</evidence>
<protein>
    <submittedName>
        <fullName evidence="9">M42 family peptidase</fullName>
    </submittedName>
</protein>
<evidence type="ECO:0000313" key="9">
    <source>
        <dbReference type="EMBL" id="PKY91725.1"/>
    </source>
</evidence>
<evidence type="ECO:0000313" key="10">
    <source>
        <dbReference type="Proteomes" id="UP000234775"/>
    </source>
</evidence>
<feature type="active site" description="Proton acceptor" evidence="7">
    <location>
        <position position="213"/>
    </location>
</feature>
<evidence type="ECO:0000256" key="3">
    <source>
        <dbReference type="ARBA" id="ARBA00022670"/>
    </source>
</evidence>
<name>A0A0X8F8P1_9LACT</name>
<dbReference type="SUPFAM" id="SSF101821">
    <property type="entry name" value="Aminopeptidase/glucanase lid domain"/>
    <property type="match status" value="1"/>
</dbReference>
<keyword evidence="2" id="KW-0031">Aminopeptidase</keyword>
<keyword evidence="3" id="KW-0645">Protease</keyword>
<evidence type="ECO:0000256" key="7">
    <source>
        <dbReference type="PIRSR" id="PIRSR001123-1"/>
    </source>
</evidence>
<dbReference type="Gene3D" id="2.40.30.40">
    <property type="entry name" value="Peptidase M42, domain 2"/>
    <property type="match status" value="1"/>
</dbReference>
<comment type="caution">
    <text evidence="9">The sequence shown here is derived from an EMBL/GenBank/DDBJ whole genome shotgun (WGS) entry which is preliminary data.</text>
</comment>
<feature type="binding site" evidence="8">
    <location>
        <position position="63"/>
    </location>
    <ligand>
        <name>Zn(2+)</name>
        <dbReference type="ChEBI" id="CHEBI:29105"/>
        <label>1</label>
    </ligand>
</feature>
<dbReference type="EMBL" id="PKGZ01000002">
    <property type="protein sequence ID" value="PKY91725.1"/>
    <property type="molecule type" value="Genomic_DNA"/>
</dbReference>
<feature type="binding site" evidence="8">
    <location>
        <position position="214"/>
    </location>
    <ligand>
        <name>Zn(2+)</name>
        <dbReference type="ChEBI" id="CHEBI:29105"/>
        <label>2</label>
    </ligand>
</feature>
<keyword evidence="5" id="KW-0378">Hydrolase</keyword>
<dbReference type="KEGG" id="acg:AWM71_05540"/>
<feature type="binding site" evidence="8">
    <location>
        <position position="323"/>
    </location>
    <ligand>
        <name>Zn(2+)</name>
        <dbReference type="ChEBI" id="CHEBI:29105"/>
        <label>2</label>
    </ligand>
</feature>
<evidence type="ECO:0000256" key="1">
    <source>
        <dbReference type="ARBA" id="ARBA00006272"/>
    </source>
</evidence>
<dbReference type="InterPro" id="IPR051464">
    <property type="entry name" value="Peptidase_M42_aminopept"/>
</dbReference>
<dbReference type="Gene3D" id="3.40.630.10">
    <property type="entry name" value="Zn peptidases"/>
    <property type="match status" value="1"/>
</dbReference>
<evidence type="ECO:0000256" key="8">
    <source>
        <dbReference type="PIRSR" id="PIRSR001123-2"/>
    </source>
</evidence>
<proteinExistence type="inferred from homology"/>
<dbReference type="Proteomes" id="UP000234775">
    <property type="component" value="Unassembled WGS sequence"/>
</dbReference>
<feature type="binding site" evidence="8">
    <location>
        <position position="179"/>
    </location>
    <ligand>
        <name>Zn(2+)</name>
        <dbReference type="ChEBI" id="CHEBI:29105"/>
        <label>2</label>
    </ligand>
</feature>
<reference evidence="9 10" key="1">
    <citation type="submission" date="2017-12" db="EMBL/GenBank/DDBJ databases">
        <title>Phylogenetic diversity of female urinary microbiome.</title>
        <authorList>
            <person name="Thomas-White K."/>
            <person name="Wolfe A.J."/>
        </authorList>
    </citation>
    <scope>NUCLEOTIDE SEQUENCE [LARGE SCALE GENOMIC DNA]</scope>
    <source>
        <strain evidence="9 10">UMB0844</strain>
    </source>
</reference>
<dbReference type="GO" id="GO:0004177">
    <property type="term" value="F:aminopeptidase activity"/>
    <property type="evidence" value="ECO:0007669"/>
    <property type="project" value="UniProtKB-UniRule"/>
</dbReference>
<evidence type="ECO:0000256" key="5">
    <source>
        <dbReference type="ARBA" id="ARBA00022801"/>
    </source>
</evidence>
<dbReference type="InterPro" id="IPR008007">
    <property type="entry name" value="Peptidase_M42"/>
</dbReference>
<dbReference type="SUPFAM" id="SSF53187">
    <property type="entry name" value="Zn-dependent exopeptidases"/>
    <property type="match status" value="1"/>
</dbReference>
<comment type="similarity">
    <text evidence="1 6">Belongs to the peptidase M42 family.</text>
</comment>
<organism evidence="9 10">
    <name type="scientific">Aerococcus christensenii</name>
    <dbReference type="NCBI Taxonomy" id="87541"/>
    <lineage>
        <taxon>Bacteria</taxon>
        <taxon>Bacillati</taxon>
        <taxon>Bacillota</taxon>
        <taxon>Bacilli</taxon>
        <taxon>Lactobacillales</taxon>
        <taxon>Aerococcaceae</taxon>
        <taxon>Aerococcus</taxon>
    </lineage>
</organism>
<sequence>MNYLNLIEDLTNAKGMSGFEEEVVEVIKRYKGKYTLQVDSMNNCYLNLDKKDPNKPTVMLDSHIDEVGLMVKAIDENGLLCIQPIGGWVPSNLTAQIFYVRNTEGQYLKGISATKPIHFMTAEERTKKIDITDIKIDMGATSRKQVIEDLKIAVGQPIVPATRFSYNEVTHTILAKGFDNRIGTACAVAIMRDLEDEVDSFPFNLVAAPAAQEEVGTRGATLTVRRVQPNLAVILEGTPSDDFTNPDPLLQGKLGAGPQIRHRDNSYVANTALIDLFNQAAQAENIPTQHAVREGGGTNAGPISLGNLGTPCATIGIPSRYAHTNACFCSYDDFHATVELTKAFLRRLTLEDIQSFDLKTFH</sequence>
<keyword evidence="10" id="KW-1185">Reference proteome</keyword>
<dbReference type="PANTHER" id="PTHR32481:SF0">
    <property type="entry name" value="AMINOPEPTIDASE YPDE-RELATED"/>
    <property type="match status" value="1"/>
</dbReference>
<dbReference type="GO" id="GO:0006508">
    <property type="term" value="P:proteolysis"/>
    <property type="evidence" value="ECO:0007669"/>
    <property type="project" value="UniProtKB-KW"/>
</dbReference>
<feature type="binding site" evidence="8">
    <location>
        <position position="236"/>
    </location>
    <ligand>
        <name>Zn(2+)</name>
        <dbReference type="ChEBI" id="CHEBI:29105"/>
        <label>1</label>
    </ligand>
</feature>